<sequence>MKVCGIDLKGNDAVLVCLEGNIDDHHLIIEEVRKIKLGDALDQKSVIEFSENIKSFLEENEFDAVGIKARATKGRFAGGSVSFKMEGIIQTSSAAVEVIHAATIKAALKSLDTSAISSQIKAYQSDAYLAAAYLLKPKK</sequence>
<name>A0AA37WC23_9BACT</name>
<reference evidence="1" key="1">
    <citation type="journal article" date="2014" name="Int. J. Syst. Evol. Microbiol.">
        <title>Complete genome sequence of Corynebacterium casei LMG S-19264T (=DSM 44701T), isolated from a smear-ripened cheese.</title>
        <authorList>
            <consortium name="US DOE Joint Genome Institute (JGI-PGF)"/>
            <person name="Walter F."/>
            <person name="Albersmeier A."/>
            <person name="Kalinowski J."/>
            <person name="Ruckert C."/>
        </authorList>
    </citation>
    <scope>NUCLEOTIDE SEQUENCE</scope>
    <source>
        <strain evidence="1">NBRC 108769</strain>
    </source>
</reference>
<organism evidence="1 2">
    <name type="scientific">Portibacter lacus</name>
    <dbReference type="NCBI Taxonomy" id="1099794"/>
    <lineage>
        <taxon>Bacteria</taxon>
        <taxon>Pseudomonadati</taxon>
        <taxon>Bacteroidota</taxon>
        <taxon>Saprospiria</taxon>
        <taxon>Saprospirales</taxon>
        <taxon>Haliscomenobacteraceae</taxon>
        <taxon>Portibacter</taxon>
    </lineage>
</organism>
<accession>A0AA37WC23</accession>
<comment type="caution">
    <text evidence="1">The sequence shown here is derived from an EMBL/GenBank/DDBJ whole genome shotgun (WGS) entry which is preliminary data.</text>
</comment>
<proteinExistence type="predicted"/>
<dbReference type="AlphaFoldDB" id="A0AA37WC23"/>
<keyword evidence="2" id="KW-1185">Reference proteome</keyword>
<dbReference type="Pfam" id="PF11215">
    <property type="entry name" value="DUF3010"/>
    <property type="match status" value="1"/>
</dbReference>
<protein>
    <recommendedName>
        <fullName evidence="3">DUF3010 family protein</fullName>
    </recommendedName>
</protein>
<evidence type="ECO:0000313" key="1">
    <source>
        <dbReference type="EMBL" id="GLR16046.1"/>
    </source>
</evidence>
<dbReference type="EMBL" id="BSOH01000003">
    <property type="protein sequence ID" value="GLR16046.1"/>
    <property type="molecule type" value="Genomic_DNA"/>
</dbReference>
<dbReference type="InterPro" id="IPR021378">
    <property type="entry name" value="DUF3010"/>
</dbReference>
<evidence type="ECO:0000313" key="2">
    <source>
        <dbReference type="Proteomes" id="UP001156666"/>
    </source>
</evidence>
<evidence type="ECO:0008006" key="3">
    <source>
        <dbReference type="Google" id="ProtNLM"/>
    </source>
</evidence>
<dbReference type="Proteomes" id="UP001156666">
    <property type="component" value="Unassembled WGS sequence"/>
</dbReference>
<gene>
    <name evidence="1" type="ORF">GCM10007940_06610</name>
</gene>
<reference evidence="1" key="2">
    <citation type="submission" date="2023-01" db="EMBL/GenBank/DDBJ databases">
        <title>Draft genome sequence of Portibacter lacus strain NBRC 108769.</title>
        <authorList>
            <person name="Sun Q."/>
            <person name="Mori K."/>
        </authorList>
    </citation>
    <scope>NUCLEOTIDE SEQUENCE</scope>
    <source>
        <strain evidence="1">NBRC 108769</strain>
    </source>
</reference>
<dbReference type="RefSeq" id="WP_235294689.1">
    <property type="nucleotide sequence ID" value="NZ_BSOH01000003.1"/>
</dbReference>